<evidence type="ECO:0000256" key="10">
    <source>
        <dbReference type="ARBA" id="ARBA00022859"/>
    </source>
</evidence>
<evidence type="ECO:0000256" key="14">
    <source>
        <dbReference type="ARBA" id="ARBA00023180"/>
    </source>
</evidence>
<evidence type="ECO:0000256" key="6">
    <source>
        <dbReference type="ARBA" id="ARBA00022525"/>
    </source>
</evidence>
<dbReference type="GO" id="GO:0060265">
    <property type="term" value="P:positive regulation of respiratory burst involved in inflammatory response"/>
    <property type="evidence" value="ECO:0007669"/>
    <property type="project" value="Ensembl"/>
</dbReference>
<dbReference type="SMART" id="SM00328">
    <property type="entry name" value="BPI1"/>
    <property type="match status" value="1"/>
</dbReference>
<dbReference type="GO" id="GO:0031663">
    <property type="term" value="P:lipopolysaccharide-mediated signaling pathway"/>
    <property type="evidence" value="ECO:0007669"/>
    <property type="project" value="Ensembl"/>
</dbReference>
<feature type="domain" description="Lipid-binding serum glycoprotein N-terminal" evidence="19">
    <location>
        <begin position="33"/>
        <end position="256"/>
    </location>
</feature>
<dbReference type="InterPro" id="IPR001124">
    <property type="entry name" value="Lipid-bd_serum_glycop_C"/>
</dbReference>
<dbReference type="GO" id="GO:0002752">
    <property type="term" value="P:cell surface pattern recognition receptor signaling pathway"/>
    <property type="evidence" value="ECO:0007669"/>
    <property type="project" value="Ensembl"/>
</dbReference>
<dbReference type="GO" id="GO:0005102">
    <property type="term" value="F:signaling receptor binding"/>
    <property type="evidence" value="ECO:0007669"/>
    <property type="project" value="Ensembl"/>
</dbReference>
<dbReference type="GO" id="GO:0002281">
    <property type="term" value="P:macrophage activation involved in immune response"/>
    <property type="evidence" value="ECO:0007669"/>
    <property type="project" value="Ensembl"/>
</dbReference>
<evidence type="ECO:0000256" key="16">
    <source>
        <dbReference type="PIRSR" id="PIRSR002417-50"/>
    </source>
</evidence>
<dbReference type="SUPFAM" id="SSF55394">
    <property type="entry name" value="Bactericidal permeability-increasing protein, BPI"/>
    <property type="match status" value="2"/>
</dbReference>
<accession>A0A6P5NXI9</accession>
<evidence type="ECO:0000256" key="3">
    <source>
        <dbReference type="ARBA" id="ARBA00011317"/>
    </source>
</evidence>
<dbReference type="Pfam" id="PF01273">
    <property type="entry name" value="LBP_BPI_CETP"/>
    <property type="match status" value="1"/>
</dbReference>
<dbReference type="GO" id="GO:0009986">
    <property type="term" value="C:cell surface"/>
    <property type="evidence" value="ECO:0007669"/>
    <property type="project" value="Ensembl"/>
</dbReference>
<evidence type="ECO:0000259" key="20">
    <source>
        <dbReference type="SMART" id="SM00329"/>
    </source>
</evidence>
<evidence type="ECO:0000256" key="8">
    <source>
        <dbReference type="ARBA" id="ARBA00022588"/>
    </source>
</evidence>
<dbReference type="FunFam" id="3.15.10.10:FF:000001">
    <property type="entry name" value="phospholipid transfer protein-like"/>
    <property type="match status" value="1"/>
</dbReference>
<evidence type="ECO:0000256" key="7">
    <source>
        <dbReference type="ARBA" id="ARBA00022529"/>
    </source>
</evidence>
<dbReference type="GO" id="GO:0006953">
    <property type="term" value="P:acute-phase response"/>
    <property type="evidence" value="ECO:0007669"/>
    <property type="project" value="Ensembl"/>
</dbReference>
<dbReference type="InterPro" id="IPR017942">
    <property type="entry name" value="Lipid-bd_serum_glycop_N"/>
</dbReference>
<keyword evidence="14 17" id="KW-0325">Glycoprotein</keyword>
<dbReference type="GO" id="GO:0015026">
    <property type="term" value="F:coreceptor activity"/>
    <property type="evidence" value="ECO:0007669"/>
    <property type="project" value="Ensembl"/>
</dbReference>
<dbReference type="GO" id="GO:0030593">
    <property type="term" value="P:neutrophil chemotaxis"/>
    <property type="evidence" value="ECO:0007669"/>
    <property type="project" value="Ensembl"/>
</dbReference>
<dbReference type="GO" id="GO:0090023">
    <property type="term" value="P:positive regulation of neutrophil chemotaxis"/>
    <property type="evidence" value="ECO:0007669"/>
    <property type="project" value="Ensembl"/>
</dbReference>
<dbReference type="PANTHER" id="PTHR10504">
    <property type="entry name" value="BACTERICIDAL PERMEABILITY-INCREASING BPI PROTEIN-RELATED"/>
    <property type="match status" value="1"/>
</dbReference>
<dbReference type="SMART" id="SM00329">
    <property type="entry name" value="BPI2"/>
    <property type="match status" value="1"/>
</dbReference>
<keyword evidence="10 17" id="KW-0391">Immunity</keyword>
<dbReference type="GO" id="GO:0050830">
    <property type="term" value="P:defense response to Gram-positive bacterium"/>
    <property type="evidence" value="ECO:0007669"/>
    <property type="project" value="Ensembl"/>
</dbReference>
<keyword evidence="6 17" id="KW-0964">Secreted</keyword>
<feature type="disulfide bond" evidence="16">
    <location>
        <begin position="159"/>
        <end position="198"/>
    </location>
</feature>
<comment type="function">
    <text evidence="15 17">Plays a role in the innate immune response. Binds to the lipid A moiety of bacterial lipopolysaccharides (LPS), a glycolipid present in the outer membrane of all Gram-negative bacteria. Acts as an affinity enhancer for CD14, facilitating its association with LPS. Promotes the release of cytokines in response to bacterial lipopolysaccharide.</text>
</comment>
<dbReference type="InterPro" id="IPR030675">
    <property type="entry name" value="BPI/LBP"/>
</dbReference>
<evidence type="ECO:0000256" key="1">
    <source>
        <dbReference type="ARBA" id="ARBA00004613"/>
    </source>
</evidence>
<dbReference type="CDD" id="cd00025">
    <property type="entry name" value="BPI1"/>
    <property type="match status" value="1"/>
</dbReference>
<evidence type="ECO:0000313" key="21">
    <source>
        <dbReference type="Proteomes" id="UP000515126"/>
    </source>
</evidence>
<evidence type="ECO:0000256" key="13">
    <source>
        <dbReference type="ARBA" id="ARBA00023157"/>
    </source>
</evidence>
<evidence type="ECO:0000256" key="5">
    <source>
        <dbReference type="ARBA" id="ARBA00022448"/>
    </source>
</evidence>
<dbReference type="GO" id="GO:0032760">
    <property type="term" value="P:positive regulation of tumor necrosis factor production"/>
    <property type="evidence" value="ECO:0007669"/>
    <property type="project" value="Ensembl"/>
</dbReference>
<evidence type="ECO:0000313" key="22">
    <source>
        <dbReference type="RefSeq" id="XP_021005907.1"/>
    </source>
</evidence>
<dbReference type="FunFam" id="3.15.20.10:FF:000001">
    <property type="entry name" value="Phospholipid transfer protein"/>
    <property type="match status" value="1"/>
</dbReference>
<dbReference type="InterPro" id="IPR032942">
    <property type="entry name" value="BPI/LBP/Plunc"/>
</dbReference>
<dbReference type="AlphaFoldDB" id="A0A6P5NXI9"/>
<keyword evidence="9 17" id="KW-0732">Signal</keyword>
<gene>
    <name evidence="22" type="primary">Lbp</name>
</gene>
<evidence type="ECO:0000256" key="18">
    <source>
        <dbReference type="SAM" id="SignalP"/>
    </source>
</evidence>
<dbReference type="GO" id="GO:0001530">
    <property type="term" value="F:lipopolysaccharide binding"/>
    <property type="evidence" value="ECO:0007669"/>
    <property type="project" value="UniProtKB-UniRule"/>
</dbReference>
<keyword evidence="11 17" id="KW-0044">Antibiotic</keyword>
<dbReference type="GO" id="GO:0071223">
    <property type="term" value="P:cellular response to lipoteichoic acid"/>
    <property type="evidence" value="ECO:0007669"/>
    <property type="project" value="Ensembl"/>
</dbReference>
<dbReference type="GO" id="GO:0005615">
    <property type="term" value="C:extracellular space"/>
    <property type="evidence" value="ECO:0007669"/>
    <property type="project" value="UniProtKB-UniRule"/>
</dbReference>
<evidence type="ECO:0000256" key="11">
    <source>
        <dbReference type="ARBA" id="ARBA00023022"/>
    </source>
</evidence>
<protein>
    <recommendedName>
        <fullName evidence="4 17">Lipopolysaccharide-binding protein</fullName>
        <shortName evidence="17">LBP</shortName>
    </recommendedName>
</protein>
<keyword evidence="13 16" id="KW-1015">Disulfide bond</keyword>
<feature type="signal peptide" evidence="18">
    <location>
        <begin position="1"/>
        <end position="25"/>
    </location>
</feature>
<dbReference type="InterPro" id="IPR017943">
    <property type="entry name" value="Bactericidal_perm-incr_a/b_dom"/>
</dbReference>
<dbReference type="PANTHER" id="PTHR10504:SF66">
    <property type="entry name" value="LIPOPOLYSACCHARIDE-BINDING PROTEIN"/>
    <property type="match status" value="1"/>
</dbReference>
<dbReference type="InterPro" id="IPR017954">
    <property type="entry name" value="Lipid-bd_serum_glycop_CS"/>
</dbReference>
<reference evidence="22" key="1">
    <citation type="submission" date="2025-08" db="UniProtKB">
        <authorList>
            <consortium name="RefSeq"/>
        </authorList>
    </citation>
    <scope>IDENTIFICATION</scope>
</reference>
<keyword evidence="12" id="KW-0445">Lipid transport</keyword>
<comment type="subunit">
    <text evidence="3 17">When bound to LPS, interacts (via C-terminus) with soluble and membrane-bound CD14.</text>
</comment>
<keyword evidence="8 17" id="KW-0399">Innate immunity</keyword>
<dbReference type="GO" id="GO:0070891">
    <property type="term" value="F:lipoteichoic acid binding"/>
    <property type="evidence" value="ECO:0007669"/>
    <property type="project" value="Ensembl"/>
</dbReference>
<dbReference type="GeneID" id="110284494"/>
<dbReference type="GO" id="GO:0002232">
    <property type="term" value="P:leukocyte chemotaxis involved in inflammatory response"/>
    <property type="evidence" value="ECO:0007669"/>
    <property type="project" value="Ensembl"/>
</dbReference>
<keyword evidence="21" id="KW-1185">Reference proteome</keyword>
<dbReference type="KEGG" id="mcal:110284494"/>
<dbReference type="CDD" id="cd00026">
    <property type="entry name" value="BPI2"/>
    <property type="match status" value="1"/>
</dbReference>
<dbReference type="Gene3D" id="3.15.10.10">
    <property type="entry name" value="Bactericidal permeability-increasing protein, domain 1"/>
    <property type="match status" value="1"/>
</dbReference>
<keyword evidence="7 17" id="KW-0929">Antimicrobial</keyword>
<dbReference type="GO" id="GO:0015920">
    <property type="term" value="P:lipopolysaccharide transport"/>
    <property type="evidence" value="ECO:0007669"/>
    <property type="project" value="Ensembl"/>
</dbReference>
<feature type="chain" id="PRO_5027894100" description="Lipopolysaccharide-binding protein" evidence="18">
    <location>
        <begin position="26"/>
        <end position="481"/>
    </location>
</feature>
<evidence type="ECO:0000256" key="17">
    <source>
        <dbReference type="RuleBase" id="RU369039"/>
    </source>
</evidence>
<dbReference type="GO" id="GO:0045087">
    <property type="term" value="P:innate immune response"/>
    <property type="evidence" value="ECO:0007669"/>
    <property type="project" value="UniProtKB-UniRule"/>
</dbReference>
<dbReference type="GO" id="GO:0050829">
    <property type="term" value="P:defense response to Gram-negative bacterium"/>
    <property type="evidence" value="ECO:0007669"/>
    <property type="project" value="UniProtKB-UniRule"/>
</dbReference>
<dbReference type="PROSITE" id="PS00400">
    <property type="entry name" value="LBP_BPI_CETP"/>
    <property type="match status" value="1"/>
</dbReference>
<organism evidence="21 22">
    <name type="scientific">Mus caroli</name>
    <name type="common">Ryukyu mouse</name>
    <name type="synonym">Ricefield mouse</name>
    <dbReference type="NCBI Taxonomy" id="10089"/>
    <lineage>
        <taxon>Eukaryota</taxon>
        <taxon>Metazoa</taxon>
        <taxon>Chordata</taxon>
        <taxon>Craniata</taxon>
        <taxon>Vertebrata</taxon>
        <taxon>Euteleostomi</taxon>
        <taxon>Mammalia</taxon>
        <taxon>Eutheria</taxon>
        <taxon>Euarchontoglires</taxon>
        <taxon>Glires</taxon>
        <taxon>Rodentia</taxon>
        <taxon>Myomorpha</taxon>
        <taxon>Muroidea</taxon>
        <taxon>Muridae</taxon>
        <taxon>Murinae</taxon>
        <taxon>Mus</taxon>
        <taxon>Mus</taxon>
    </lineage>
</organism>
<evidence type="ECO:0000259" key="19">
    <source>
        <dbReference type="SMART" id="SM00328"/>
    </source>
</evidence>
<evidence type="ECO:0000256" key="12">
    <source>
        <dbReference type="ARBA" id="ARBA00023055"/>
    </source>
</evidence>
<dbReference type="GO" id="GO:0071723">
    <property type="term" value="F:lipopeptide binding"/>
    <property type="evidence" value="ECO:0007669"/>
    <property type="project" value="Ensembl"/>
</dbReference>
<name>A0A6P5NXI9_MUSCR</name>
<dbReference type="RefSeq" id="XP_021005907.1">
    <property type="nucleotide sequence ID" value="XM_021150248.1"/>
</dbReference>
<dbReference type="Proteomes" id="UP000515126">
    <property type="component" value="Chromosome 2"/>
</dbReference>
<evidence type="ECO:0000256" key="2">
    <source>
        <dbReference type="ARBA" id="ARBA00007292"/>
    </source>
</evidence>
<evidence type="ECO:0000256" key="9">
    <source>
        <dbReference type="ARBA" id="ARBA00022729"/>
    </source>
</evidence>
<evidence type="ECO:0000256" key="4">
    <source>
        <dbReference type="ARBA" id="ARBA00015119"/>
    </source>
</evidence>
<dbReference type="GO" id="GO:0032757">
    <property type="term" value="P:positive regulation of interleukin-8 production"/>
    <property type="evidence" value="ECO:0007669"/>
    <property type="project" value="Ensembl"/>
</dbReference>
<comment type="similarity">
    <text evidence="2">Belongs to the BPI/LBP/Plunc superfamily. BPI/LBP family.</text>
</comment>
<dbReference type="Gene3D" id="3.15.20.10">
    <property type="entry name" value="Bactericidal permeability-increasing protein, domain 2"/>
    <property type="match status" value="1"/>
</dbReference>
<dbReference type="Pfam" id="PF02886">
    <property type="entry name" value="LBP_BPI_CETP_C"/>
    <property type="match status" value="1"/>
</dbReference>
<comment type="subcellular location">
    <subcellularLocation>
        <location evidence="1 17">Secreted</location>
    </subcellularLocation>
</comment>
<evidence type="ECO:0000256" key="15">
    <source>
        <dbReference type="ARBA" id="ARBA00045486"/>
    </source>
</evidence>
<dbReference type="CTD" id="3929"/>
<proteinExistence type="inferred from homology"/>
<dbReference type="GO" id="GO:0032490">
    <property type="term" value="P:detection of molecule of bacterial origin"/>
    <property type="evidence" value="ECO:0007669"/>
    <property type="project" value="Ensembl"/>
</dbReference>
<dbReference type="GO" id="GO:0032755">
    <property type="term" value="P:positive regulation of interleukin-6 production"/>
    <property type="evidence" value="ECO:0007669"/>
    <property type="project" value="Ensembl"/>
</dbReference>
<feature type="domain" description="Lipid-binding serum glycoprotein C-terminal" evidence="20">
    <location>
        <begin position="271"/>
        <end position="474"/>
    </location>
</feature>
<dbReference type="GO" id="GO:0032722">
    <property type="term" value="P:positive regulation of chemokine production"/>
    <property type="evidence" value="ECO:0007669"/>
    <property type="project" value="Ensembl"/>
</dbReference>
<dbReference type="GO" id="GO:0043032">
    <property type="term" value="P:positive regulation of macrophage activation"/>
    <property type="evidence" value="ECO:0007669"/>
    <property type="project" value="Ensembl"/>
</dbReference>
<sequence length="481" mass="52753">MKAGTGPLLSTLLGLLLLSIPGTGGVNPGVVARITDKGLAYAAKEGLLTLQRELYKITLPDFSGDFKIKAVGRGQYEFHSLEIQNCELRGSSLKLLPGQGLSLAISDSSIGVRGKWKVRKSFLKLHGSLDLDVKGVTISVDLLLGMDPSGRPTVSASGCSSRICDLDVHISGNVGWLLNLFHNQIESKLQKVLESKVCEMIQKSVTSDLQPYLQTLPVTAEIDNVLGIDYSLVAAPQAKAQVLDVMFKGEIFNRNHRSPVATPTPTMSLPEDSKQMVYFAISDHAFNIASRVYHQAGYLNFSITDDMLPPDSGIRLNTKAFRTFTPQITRKYPDMKLELLGTVASAPILNVSPGNLSLAPQLEIEGFVILPTSAREPVFRLGVVTNVFASLTFNNSKVTGMLHPDKAQVRLIESKVGMFNVNLFQAFLNYYLLNSLYPDANAELARGFPLPLPRHIQLHNLDFQIHKGFLYLGANVQYMRV</sequence>
<keyword evidence="5" id="KW-0813">Transport</keyword>
<dbReference type="PIRSF" id="PIRSF002417">
    <property type="entry name" value="Lipid_binding_protein"/>
    <property type="match status" value="1"/>
</dbReference>
<dbReference type="GO" id="GO:0032720">
    <property type="term" value="P:negative regulation of tumor necrosis factor production"/>
    <property type="evidence" value="ECO:0007669"/>
    <property type="project" value="Ensembl"/>
</dbReference>
<dbReference type="GO" id="GO:0034145">
    <property type="term" value="P:positive regulation of toll-like receptor 4 signaling pathway"/>
    <property type="evidence" value="ECO:0007669"/>
    <property type="project" value="Ensembl"/>
</dbReference>